<dbReference type="OrthoDB" id="311076at2759"/>
<dbReference type="SMART" id="SM01264">
    <property type="entry name" value="M16C_associated"/>
    <property type="match status" value="1"/>
</dbReference>
<feature type="compositionally biased region" description="Low complexity" evidence="1">
    <location>
        <begin position="34"/>
        <end position="68"/>
    </location>
</feature>
<dbReference type="Proteomes" id="UP000018050">
    <property type="component" value="Unassembled WGS sequence"/>
</dbReference>
<protein>
    <submittedName>
        <fullName evidence="3">Zinc metalloprotease 2, putative</fullName>
    </submittedName>
</protein>
<proteinExistence type="predicted"/>
<feature type="domain" description="Peptidase M16C associated" evidence="2">
    <location>
        <begin position="412"/>
        <end position="583"/>
    </location>
</feature>
<sequence>MHLYLDAVFRPLAIKPNTHHLKQEGWRYEAVPKASASTTGSGSSPSESGSSPSGSGSSPSGSGSSPSEVDCKVYPEACELKYAGIVFSEMKGVFSSPELLEEQRRFQELFPDVSTYREVAGGDPEAIPQLTIPLLADFHKKYYAPSNAWVVLYGPDPVQERLSLIDDYLTRHGLGAYKPPPVVIEEQPEDEGVLIGCCVLDVVFPVYAEHRYASSASELKDWVTISWVLNPREAVASACKLFGEEERLLFRILHSLLTGTKTSPLYKALADSNLGGPVHAPGLDLDPKQAVYTVGLKEVPQREGAAAAVERVVMETLEQIVDKGFTPLQLAAALNKTEFSLRECPRKSLPRGLVFTRQMSQEITFGKDAMNALRFEDTLWRLRQRLAAGEKVFEKLIKKHLLQNTHRLTLRLKASREVAEETAEKERRALAAAAQQMGLEGIAAVAREQEELKLLQTNPASPEALASLPSLQREDIKPEGEEIGASLSPLLGSVPLVTHELPSSSLVYVQVALSLSDLSLADIFYLPLLARMMVETGTRELSPDVMLPLVDKTAGGVSASAVFTPRPDKPFTVPHPYAARGFLFVSGK</sequence>
<evidence type="ECO:0000259" key="2">
    <source>
        <dbReference type="SMART" id="SM01264"/>
    </source>
</evidence>
<feature type="non-terminal residue" evidence="3">
    <location>
        <position position="588"/>
    </location>
</feature>
<dbReference type="VEuPathDB" id="ToxoDB:EAH_00063840"/>
<dbReference type="SUPFAM" id="SSF63411">
    <property type="entry name" value="LuxS/MPP-like metallohydrolase"/>
    <property type="match status" value="3"/>
</dbReference>
<dbReference type="EMBL" id="HG670653">
    <property type="protein sequence ID" value="CDI77397.1"/>
    <property type="molecule type" value="Genomic_DNA"/>
</dbReference>
<evidence type="ECO:0000256" key="1">
    <source>
        <dbReference type="SAM" id="MobiDB-lite"/>
    </source>
</evidence>
<dbReference type="Pfam" id="PF08367">
    <property type="entry name" value="M16C_assoc"/>
    <property type="match status" value="1"/>
</dbReference>
<name>U6GCX2_EIMAC</name>
<dbReference type="PANTHER" id="PTHR43016:SF13">
    <property type="entry name" value="PRESEQUENCE PROTEASE, MITOCHONDRIAL"/>
    <property type="match status" value="1"/>
</dbReference>
<dbReference type="GO" id="GO:0016485">
    <property type="term" value="P:protein processing"/>
    <property type="evidence" value="ECO:0007669"/>
    <property type="project" value="TreeGrafter"/>
</dbReference>
<organism evidence="3 4">
    <name type="scientific">Eimeria acervulina</name>
    <name type="common">Coccidian parasite</name>
    <dbReference type="NCBI Taxonomy" id="5801"/>
    <lineage>
        <taxon>Eukaryota</taxon>
        <taxon>Sar</taxon>
        <taxon>Alveolata</taxon>
        <taxon>Apicomplexa</taxon>
        <taxon>Conoidasida</taxon>
        <taxon>Coccidia</taxon>
        <taxon>Eucoccidiorida</taxon>
        <taxon>Eimeriorina</taxon>
        <taxon>Eimeriidae</taxon>
        <taxon>Eimeria</taxon>
    </lineage>
</organism>
<reference evidence="3" key="2">
    <citation type="submission" date="2013-10" db="EMBL/GenBank/DDBJ databases">
        <authorList>
            <person name="Aslett M."/>
        </authorList>
    </citation>
    <scope>NUCLEOTIDE SEQUENCE</scope>
    <source>
        <strain evidence="3">Houghton</strain>
    </source>
</reference>
<evidence type="ECO:0000313" key="4">
    <source>
        <dbReference type="Proteomes" id="UP000018050"/>
    </source>
</evidence>
<dbReference type="RefSeq" id="XP_013252236.1">
    <property type="nucleotide sequence ID" value="XM_013396782.1"/>
</dbReference>
<keyword evidence="3" id="KW-0378">Hydrolase</keyword>
<keyword evidence="3" id="KW-0482">Metalloprotease</keyword>
<dbReference type="InterPro" id="IPR013578">
    <property type="entry name" value="Peptidase_M16C_assoc"/>
</dbReference>
<feature type="region of interest" description="Disordered" evidence="1">
    <location>
        <begin position="32"/>
        <end position="68"/>
    </location>
</feature>
<dbReference type="GO" id="GO:0004222">
    <property type="term" value="F:metalloendopeptidase activity"/>
    <property type="evidence" value="ECO:0007669"/>
    <property type="project" value="TreeGrafter"/>
</dbReference>
<dbReference type="PANTHER" id="PTHR43016">
    <property type="entry name" value="PRESEQUENCE PROTEASE"/>
    <property type="match status" value="1"/>
</dbReference>
<evidence type="ECO:0000313" key="3">
    <source>
        <dbReference type="EMBL" id="CDI77397.1"/>
    </source>
</evidence>
<dbReference type="OMA" id="EMAFNIC"/>
<dbReference type="GO" id="GO:0046872">
    <property type="term" value="F:metal ion binding"/>
    <property type="evidence" value="ECO:0007669"/>
    <property type="project" value="InterPro"/>
</dbReference>
<dbReference type="Pfam" id="PF05193">
    <property type="entry name" value="Peptidase_M16_C"/>
    <property type="match status" value="1"/>
</dbReference>
<dbReference type="Gene3D" id="3.30.830.10">
    <property type="entry name" value="Metalloenzyme, LuxS/M16 peptidase-like"/>
    <property type="match status" value="3"/>
</dbReference>
<keyword evidence="4" id="KW-1185">Reference proteome</keyword>
<gene>
    <name evidence="3" type="ORF">EAH_00063840</name>
</gene>
<accession>U6GCX2</accession>
<dbReference type="GeneID" id="25274454"/>
<dbReference type="AlphaFoldDB" id="U6GCX2"/>
<dbReference type="InterPro" id="IPR011249">
    <property type="entry name" value="Metalloenz_LuxS/M16"/>
</dbReference>
<keyword evidence="3" id="KW-0645">Protease</keyword>
<dbReference type="InterPro" id="IPR007863">
    <property type="entry name" value="Peptidase_M16_C"/>
</dbReference>
<reference evidence="3" key="1">
    <citation type="submission" date="2013-10" db="EMBL/GenBank/DDBJ databases">
        <title>Genomic analysis of the causative agents of coccidiosis in chickens.</title>
        <authorList>
            <person name="Reid A.J."/>
            <person name="Blake D."/>
            <person name="Billington K."/>
            <person name="Browne H."/>
            <person name="Dunn M."/>
            <person name="Hung S."/>
            <person name="Kawahara F."/>
            <person name="Miranda-Saavedra D."/>
            <person name="Mourier T."/>
            <person name="Nagra H."/>
            <person name="Otto T.D."/>
            <person name="Rawlings N."/>
            <person name="Sanchez A."/>
            <person name="Sanders M."/>
            <person name="Subramaniam C."/>
            <person name="Tay Y."/>
            <person name="Dear P."/>
            <person name="Doerig C."/>
            <person name="Gruber A."/>
            <person name="Parkinson J."/>
            <person name="Shirley M."/>
            <person name="Wan K.L."/>
            <person name="Berriman M."/>
            <person name="Tomley F."/>
            <person name="Pain A."/>
        </authorList>
    </citation>
    <scope>NUCLEOTIDE SEQUENCE</scope>
    <source>
        <strain evidence="3">Houghton</strain>
    </source>
</reference>